<evidence type="ECO:0000313" key="1">
    <source>
        <dbReference type="Proteomes" id="UP000887540"/>
    </source>
</evidence>
<dbReference type="AlphaFoldDB" id="A0A914DE81"/>
<dbReference type="Proteomes" id="UP000887540">
    <property type="component" value="Unplaced"/>
</dbReference>
<sequence length="75" mass="8123">INRNAPVEIWSVEAANSVAVFSRNISVTGSKIVSMARMRARGFVPIEHALNTNFAVPLANAYPLVGNVMDKLIVL</sequence>
<accession>A0A914DE81</accession>
<reference evidence="2" key="1">
    <citation type="submission" date="2022-11" db="UniProtKB">
        <authorList>
            <consortium name="WormBaseParasite"/>
        </authorList>
    </citation>
    <scope>IDENTIFICATION</scope>
</reference>
<proteinExistence type="predicted"/>
<organism evidence="1 2">
    <name type="scientific">Acrobeloides nanus</name>
    <dbReference type="NCBI Taxonomy" id="290746"/>
    <lineage>
        <taxon>Eukaryota</taxon>
        <taxon>Metazoa</taxon>
        <taxon>Ecdysozoa</taxon>
        <taxon>Nematoda</taxon>
        <taxon>Chromadorea</taxon>
        <taxon>Rhabditida</taxon>
        <taxon>Tylenchina</taxon>
        <taxon>Cephalobomorpha</taxon>
        <taxon>Cephaloboidea</taxon>
        <taxon>Cephalobidae</taxon>
        <taxon>Acrobeloides</taxon>
    </lineage>
</organism>
<name>A0A914DE81_9BILA</name>
<dbReference type="WBParaSite" id="ACRNAN_scaffold23032.g29648.t1">
    <property type="protein sequence ID" value="ACRNAN_scaffold23032.g29648.t1"/>
    <property type="gene ID" value="ACRNAN_scaffold23032.g29648"/>
</dbReference>
<keyword evidence="1" id="KW-1185">Reference proteome</keyword>
<evidence type="ECO:0000313" key="2">
    <source>
        <dbReference type="WBParaSite" id="ACRNAN_scaffold23032.g29648.t1"/>
    </source>
</evidence>
<protein>
    <submittedName>
        <fullName evidence="2">Uncharacterized protein</fullName>
    </submittedName>
</protein>